<evidence type="ECO:0000313" key="2">
    <source>
        <dbReference type="EMBL" id="CAA7047631.1"/>
    </source>
</evidence>
<keyword evidence="3" id="KW-1185">Reference proteome</keyword>
<protein>
    <submittedName>
        <fullName evidence="2">Uncharacterized protein</fullName>
    </submittedName>
</protein>
<proteinExistence type="predicted"/>
<name>A0A6D2K2Z8_9BRAS</name>
<organism evidence="2 3">
    <name type="scientific">Microthlaspi erraticum</name>
    <dbReference type="NCBI Taxonomy" id="1685480"/>
    <lineage>
        <taxon>Eukaryota</taxon>
        <taxon>Viridiplantae</taxon>
        <taxon>Streptophyta</taxon>
        <taxon>Embryophyta</taxon>
        <taxon>Tracheophyta</taxon>
        <taxon>Spermatophyta</taxon>
        <taxon>Magnoliopsida</taxon>
        <taxon>eudicotyledons</taxon>
        <taxon>Gunneridae</taxon>
        <taxon>Pentapetalae</taxon>
        <taxon>rosids</taxon>
        <taxon>malvids</taxon>
        <taxon>Brassicales</taxon>
        <taxon>Brassicaceae</taxon>
        <taxon>Coluteocarpeae</taxon>
        <taxon>Microthlaspi</taxon>
    </lineage>
</organism>
<feature type="compositionally biased region" description="Basic and acidic residues" evidence="1">
    <location>
        <begin position="46"/>
        <end position="56"/>
    </location>
</feature>
<comment type="caution">
    <text evidence="2">The sequence shown here is derived from an EMBL/GenBank/DDBJ whole genome shotgun (WGS) entry which is preliminary data.</text>
</comment>
<evidence type="ECO:0000256" key="1">
    <source>
        <dbReference type="SAM" id="MobiDB-lite"/>
    </source>
</evidence>
<gene>
    <name evidence="2" type="ORF">MERR_LOCUS34866</name>
</gene>
<dbReference type="Proteomes" id="UP000467841">
    <property type="component" value="Unassembled WGS sequence"/>
</dbReference>
<dbReference type="EMBL" id="CACVBM020001380">
    <property type="protein sequence ID" value="CAA7047631.1"/>
    <property type="molecule type" value="Genomic_DNA"/>
</dbReference>
<feature type="region of interest" description="Disordered" evidence="1">
    <location>
        <begin position="102"/>
        <end position="137"/>
    </location>
</feature>
<sequence length="275" mass="31172">MDFIKTSSPRALSELTLQHNWIGIIWMSRSEDMIKLMKTRPNGFIEHSRPEPRTPADRGTNIPRSSRAHHSHPAKSTAELTSRPEKQRPTVEPFLAHHHKLCTTAPREQEGNSSRPRGTTHVPRPTHPSDQEGFVPRPAHIHRPKLIHPSDPVGRTQKLSATIVPTVAVISCIRAEFLPHDPNPNCSLRKEPIGWSHSFQEDRIKEVMLILNGPIRFSYPAAWKMDQWKGAIQAEWIMMDGAAVGVPQHHWSTRGRGGAILVEEITHMLHFPAYK</sequence>
<dbReference type="AlphaFoldDB" id="A0A6D2K2Z8"/>
<evidence type="ECO:0000313" key="3">
    <source>
        <dbReference type="Proteomes" id="UP000467841"/>
    </source>
</evidence>
<reference evidence="2" key="1">
    <citation type="submission" date="2020-01" db="EMBL/GenBank/DDBJ databases">
        <authorList>
            <person name="Mishra B."/>
        </authorList>
    </citation>
    <scope>NUCLEOTIDE SEQUENCE [LARGE SCALE GENOMIC DNA]</scope>
</reference>
<accession>A0A6D2K2Z8</accession>
<feature type="region of interest" description="Disordered" evidence="1">
    <location>
        <begin position="41"/>
        <end position="88"/>
    </location>
</feature>